<keyword evidence="3" id="KW-0268">Exocytosis</keyword>
<evidence type="ECO:0000256" key="1">
    <source>
        <dbReference type="ARBA" id="ARBA00006756"/>
    </source>
</evidence>
<evidence type="ECO:0000259" key="4">
    <source>
        <dbReference type="Pfam" id="PF03081"/>
    </source>
</evidence>
<feature type="domain" description="Exocyst complex subunit Exo70 C-terminal" evidence="4">
    <location>
        <begin position="185"/>
        <end position="358"/>
    </location>
</feature>
<organism evidence="5 6">
    <name type="scientific">Setaria viridis</name>
    <name type="common">Green bristlegrass</name>
    <name type="synonym">Setaria italica subsp. viridis</name>
    <dbReference type="NCBI Taxonomy" id="4556"/>
    <lineage>
        <taxon>Eukaryota</taxon>
        <taxon>Viridiplantae</taxon>
        <taxon>Streptophyta</taxon>
        <taxon>Embryophyta</taxon>
        <taxon>Tracheophyta</taxon>
        <taxon>Spermatophyta</taxon>
        <taxon>Magnoliopsida</taxon>
        <taxon>Liliopsida</taxon>
        <taxon>Poales</taxon>
        <taxon>Poaceae</taxon>
        <taxon>PACMAD clade</taxon>
        <taxon>Panicoideae</taxon>
        <taxon>Panicodae</taxon>
        <taxon>Paniceae</taxon>
        <taxon>Cenchrinae</taxon>
        <taxon>Setaria</taxon>
    </lineage>
</organism>
<reference evidence="5" key="1">
    <citation type="submission" date="2019-03" db="EMBL/GenBank/DDBJ databases">
        <title>WGS assembly of Setaria viridis.</title>
        <authorList>
            <person name="Huang P."/>
            <person name="Jenkins J."/>
            <person name="Grimwood J."/>
            <person name="Barry K."/>
            <person name="Healey A."/>
            <person name="Mamidi S."/>
            <person name="Sreedasyam A."/>
            <person name="Shu S."/>
            <person name="Feldman M."/>
            <person name="Wu J."/>
            <person name="Yu Y."/>
            <person name="Chen C."/>
            <person name="Johnson J."/>
            <person name="Rokhsar D."/>
            <person name="Baxter I."/>
            <person name="Schmutz J."/>
            <person name="Brutnell T."/>
            <person name="Kellogg E."/>
        </authorList>
    </citation>
    <scope>NUCLEOTIDE SEQUENCE [LARGE SCALE GENOMIC DNA]</scope>
</reference>
<dbReference type="GO" id="GO:0006887">
    <property type="term" value="P:exocytosis"/>
    <property type="evidence" value="ECO:0007669"/>
    <property type="project" value="UniProtKB-KW"/>
</dbReference>
<keyword evidence="3" id="KW-0653">Protein transport</keyword>
<dbReference type="Gramene" id="TKW18339">
    <property type="protein sequence ID" value="TKW18339"/>
    <property type="gene ID" value="SEVIR_5G424800v2"/>
</dbReference>
<protein>
    <recommendedName>
        <fullName evidence="3">Exocyst subunit Exo70 family protein</fullName>
    </recommendedName>
</protein>
<keyword evidence="6" id="KW-1185">Reference proteome</keyword>
<dbReference type="OMA" id="EYQIARY"/>
<dbReference type="InterPro" id="IPR046364">
    <property type="entry name" value="Exo70_C"/>
</dbReference>
<dbReference type="InterPro" id="IPR004140">
    <property type="entry name" value="Exo70"/>
</dbReference>
<dbReference type="GO" id="GO:0015031">
    <property type="term" value="P:protein transport"/>
    <property type="evidence" value="ECO:0007669"/>
    <property type="project" value="UniProtKB-KW"/>
</dbReference>
<dbReference type="PANTHER" id="PTHR12542">
    <property type="entry name" value="EXOCYST COMPLEX PROTEIN EXO70"/>
    <property type="match status" value="1"/>
</dbReference>
<proteinExistence type="inferred from homology"/>
<dbReference type="InterPro" id="IPR016159">
    <property type="entry name" value="Cullin_repeat-like_dom_sf"/>
</dbReference>
<evidence type="ECO:0000313" key="6">
    <source>
        <dbReference type="Proteomes" id="UP000298652"/>
    </source>
</evidence>
<dbReference type="GO" id="GO:0000145">
    <property type="term" value="C:exocyst"/>
    <property type="evidence" value="ECO:0007669"/>
    <property type="project" value="InterPro"/>
</dbReference>
<dbReference type="SUPFAM" id="SSF74788">
    <property type="entry name" value="Cullin repeat-like"/>
    <property type="match status" value="1"/>
</dbReference>
<dbReference type="Pfam" id="PF03081">
    <property type="entry name" value="Exo70_C"/>
    <property type="match status" value="2"/>
</dbReference>
<dbReference type="GO" id="GO:0005546">
    <property type="term" value="F:phosphatidylinositol-4,5-bisphosphate binding"/>
    <property type="evidence" value="ECO:0007669"/>
    <property type="project" value="InterPro"/>
</dbReference>
<keyword evidence="2 3" id="KW-0813">Transport</keyword>
<evidence type="ECO:0000256" key="3">
    <source>
        <dbReference type="RuleBase" id="RU365026"/>
    </source>
</evidence>
<name>A0A4U6UVT7_SETVI</name>
<feature type="domain" description="Exocyst complex subunit Exo70 C-terminal" evidence="4">
    <location>
        <begin position="86"/>
        <end position="176"/>
    </location>
</feature>
<dbReference type="EMBL" id="CM016556">
    <property type="protein sequence ID" value="TKW18339.1"/>
    <property type="molecule type" value="Genomic_DNA"/>
</dbReference>
<dbReference type="Gene3D" id="1.20.1280.170">
    <property type="entry name" value="Exocyst complex component Exo70"/>
    <property type="match status" value="1"/>
</dbReference>
<dbReference type="Proteomes" id="UP000298652">
    <property type="component" value="Chromosome 5"/>
</dbReference>
<evidence type="ECO:0000256" key="2">
    <source>
        <dbReference type="ARBA" id="ARBA00022448"/>
    </source>
</evidence>
<gene>
    <name evidence="5" type="ORF">SEVIR_5G424800v2</name>
</gene>
<accession>A0A4U6UVT7</accession>
<comment type="function">
    <text evidence="3">Component of the exocyst complex.</text>
</comment>
<sequence length="376" mass="40002">MGAAVAKALEDLANAPRTLAEARLAVAAHAVLHNRILLSAVDEILHLKEICAFPLASPARSRMDGALGVAMPRLMEEFLLLRSRILILLEFADEFTGTTLHEKLVYMLGVYEALTSSSCSAERPRRKELVSKKTEDILTKLGDAMKTMISCLMDKIRTRECSQIPSAADGVHPLARSGALAGGAERVSSAGSLVSELIAVLELNFEEKLALACTDAGAASHLFLANNVSFVLNHAADAGVASLLGDDEWAARRRSRLERHVASYVEDSRGPVVACLAPAVGGGGGGGKPAKALAEFSAAFKKVHGSHVCREVTDPALRAALRKAVSETVVPAYIAFLKKHPKLGESVRYTAGNLAESVSELFEGEAADSKTRKLQE</sequence>
<dbReference type="AlphaFoldDB" id="A0A4U6UVT7"/>
<comment type="similarity">
    <text evidence="1 3">Belongs to the EXO70 family.</text>
</comment>
<evidence type="ECO:0000313" key="5">
    <source>
        <dbReference type="EMBL" id="TKW18339.1"/>
    </source>
</evidence>
<dbReference type="PANTHER" id="PTHR12542:SF114">
    <property type="entry name" value="EXOCYST SUBUNIT EXO70 FAMILY PROTEIN"/>
    <property type="match status" value="1"/>
</dbReference>